<gene>
    <name evidence="1" type="ORF">Hypma_009970</name>
</gene>
<name>A0A369JKJ0_HYPMA</name>
<evidence type="ECO:0000313" key="1">
    <source>
        <dbReference type="EMBL" id="RDB22721.1"/>
    </source>
</evidence>
<keyword evidence="2" id="KW-1185">Reference proteome</keyword>
<dbReference type="AlphaFoldDB" id="A0A369JKJ0"/>
<dbReference type="EMBL" id="LUEZ02000049">
    <property type="protein sequence ID" value="RDB22721.1"/>
    <property type="molecule type" value="Genomic_DNA"/>
</dbReference>
<dbReference type="Proteomes" id="UP000076154">
    <property type="component" value="Unassembled WGS sequence"/>
</dbReference>
<sequence length="86" mass="9067">MSSVAACLLSLSRNLLSLSFTVVAFPPLLSTNRPTVLLDKPIMTTVAAGLLVHDILLVGLVEELSDGTLTCERRFHPASGSSKSGE</sequence>
<reference evidence="1" key="1">
    <citation type="submission" date="2018-04" db="EMBL/GenBank/DDBJ databases">
        <title>Whole genome sequencing of Hypsizygus marmoreus.</title>
        <authorList>
            <person name="Choi I.-G."/>
            <person name="Min B."/>
            <person name="Kim J.-G."/>
            <person name="Kim S."/>
            <person name="Oh Y.-L."/>
            <person name="Kong W.-S."/>
            <person name="Park H."/>
            <person name="Jeong J."/>
            <person name="Song E.-S."/>
        </authorList>
    </citation>
    <scope>NUCLEOTIDE SEQUENCE [LARGE SCALE GENOMIC DNA]</scope>
    <source>
        <strain evidence="1">51987-8</strain>
    </source>
</reference>
<accession>A0A369JKJ0</accession>
<organism evidence="1 2">
    <name type="scientific">Hypsizygus marmoreus</name>
    <name type="common">White beech mushroom</name>
    <name type="synonym">Agaricus marmoreus</name>
    <dbReference type="NCBI Taxonomy" id="39966"/>
    <lineage>
        <taxon>Eukaryota</taxon>
        <taxon>Fungi</taxon>
        <taxon>Dikarya</taxon>
        <taxon>Basidiomycota</taxon>
        <taxon>Agaricomycotina</taxon>
        <taxon>Agaricomycetes</taxon>
        <taxon>Agaricomycetidae</taxon>
        <taxon>Agaricales</taxon>
        <taxon>Tricholomatineae</taxon>
        <taxon>Lyophyllaceae</taxon>
        <taxon>Hypsizygus</taxon>
    </lineage>
</organism>
<dbReference type="InParanoid" id="A0A369JKJ0"/>
<comment type="caution">
    <text evidence="1">The sequence shown here is derived from an EMBL/GenBank/DDBJ whole genome shotgun (WGS) entry which is preliminary data.</text>
</comment>
<evidence type="ECO:0000313" key="2">
    <source>
        <dbReference type="Proteomes" id="UP000076154"/>
    </source>
</evidence>
<proteinExistence type="predicted"/>
<protein>
    <submittedName>
        <fullName evidence="1">Uncharacterized protein</fullName>
    </submittedName>
</protein>